<feature type="region of interest" description="Disordered" evidence="1">
    <location>
        <begin position="1"/>
        <end position="36"/>
    </location>
</feature>
<evidence type="ECO:0000313" key="2">
    <source>
        <dbReference type="EMBL" id="GGU84604.1"/>
    </source>
</evidence>
<dbReference type="Proteomes" id="UP000654471">
    <property type="component" value="Unassembled WGS sequence"/>
</dbReference>
<reference evidence="3" key="1">
    <citation type="journal article" date="2019" name="Int. J. Syst. Evol. Microbiol.">
        <title>The Global Catalogue of Microorganisms (GCM) 10K type strain sequencing project: providing services to taxonomists for standard genome sequencing and annotation.</title>
        <authorList>
            <consortium name="The Broad Institute Genomics Platform"/>
            <consortium name="The Broad Institute Genome Sequencing Center for Infectious Disease"/>
            <person name="Wu L."/>
            <person name="Ma J."/>
        </authorList>
    </citation>
    <scope>NUCLEOTIDE SEQUENCE [LARGE SCALE GENOMIC DNA]</scope>
    <source>
        <strain evidence="3">JCM 3399</strain>
    </source>
</reference>
<organism evidence="2 3">
    <name type="scientific">Streptomyces albospinus</name>
    <dbReference type="NCBI Taxonomy" id="285515"/>
    <lineage>
        <taxon>Bacteria</taxon>
        <taxon>Bacillati</taxon>
        <taxon>Actinomycetota</taxon>
        <taxon>Actinomycetes</taxon>
        <taxon>Kitasatosporales</taxon>
        <taxon>Streptomycetaceae</taxon>
        <taxon>Streptomyces</taxon>
    </lineage>
</organism>
<sequence>MNDPGTRRPALRRPTGDRRRFTPVADSPSSRTRLASVPDRIRIPSAYLHTPVFEAFDAVLHTATSTVAGNLEIT</sequence>
<evidence type="ECO:0000256" key="1">
    <source>
        <dbReference type="SAM" id="MobiDB-lite"/>
    </source>
</evidence>
<proteinExistence type="predicted"/>
<protein>
    <submittedName>
        <fullName evidence="2">Uncharacterized protein</fullName>
    </submittedName>
</protein>
<evidence type="ECO:0000313" key="3">
    <source>
        <dbReference type="Proteomes" id="UP000654471"/>
    </source>
</evidence>
<gene>
    <name evidence="2" type="ORF">GCM10010211_58230</name>
</gene>
<keyword evidence="3" id="KW-1185">Reference proteome</keyword>
<accession>A0ABQ2VFP2</accession>
<dbReference type="EMBL" id="BMRP01000025">
    <property type="protein sequence ID" value="GGU84604.1"/>
    <property type="molecule type" value="Genomic_DNA"/>
</dbReference>
<comment type="caution">
    <text evidence="2">The sequence shown here is derived from an EMBL/GenBank/DDBJ whole genome shotgun (WGS) entry which is preliminary data.</text>
</comment>
<name>A0ABQ2VFP2_9ACTN</name>